<reference evidence="3 4" key="1">
    <citation type="submission" date="2019-06" db="EMBL/GenBank/DDBJ databases">
        <title>A chromosomal-level reference genome of Carpinus fangiana (Coryloideae, Betulaceae).</title>
        <authorList>
            <person name="Yang X."/>
            <person name="Wang Z."/>
            <person name="Zhang L."/>
            <person name="Hao G."/>
            <person name="Liu J."/>
            <person name="Yang Y."/>
        </authorList>
    </citation>
    <scope>NUCLEOTIDE SEQUENCE [LARGE SCALE GENOMIC DNA]</scope>
    <source>
        <strain evidence="3">Cfa_2016G</strain>
        <tissue evidence="3">Leaf</tissue>
    </source>
</reference>
<dbReference type="Proteomes" id="UP000327013">
    <property type="component" value="Unassembled WGS sequence"/>
</dbReference>
<dbReference type="AlphaFoldDB" id="A0A5N6KV25"/>
<dbReference type="GO" id="GO:0016757">
    <property type="term" value="F:glycosyltransferase activity"/>
    <property type="evidence" value="ECO:0007669"/>
    <property type="project" value="UniProtKB-KW"/>
</dbReference>
<keyword evidence="4" id="KW-1185">Reference proteome</keyword>
<keyword evidence="1" id="KW-0328">Glycosyltransferase</keyword>
<dbReference type="InterPro" id="IPR029044">
    <property type="entry name" value="Nucleotide-diphossugar_trans"/>
</dbReference>
<dbReference type="InterPro" id="IPR050587">
    <property type="entry name" value="GNT1/Glycosyltrans_8"/>
</dbReference>
<name>A0A5N6KV25_9ROSI</name>
<dbReference type="PANTHER" id="PTHR11183">
    <property type="entry name" value="GLYCOGENIN SUBFAMILY MEMBER"/>
    <property type="match status" value="1"/>
</dbReference>
<evidence type="ECO:0008006" key="5">
    <source>
        <dbReference type="Google" id="ProtNLM"/>
    </source>
</evidence>
<accession>A0A5N6KV25</accession>
<keyword evidence="2" id="KW-0464">Manganese</keyword>
<evidence type="ECO:0000256" key="1">
    <source>
        <dbReference type="ARBA" id="ARBA00022676"/>
    </source>
</evidence>
<dbReference type="OrthoDB" id="2014201at2759"/>
<dbReference type="EMBL" id="VIBQ01000013">
    <property type="protein sequence ID" value="KAB8346231.1"/>
    <property type="molecule type" value="Genomic_DNA"/>
</dbReference>
<proteinExistence type="predicted"/>
<organism evidence="3 4">
    <name type="scientific">Carpinus fangiana</name>
    <dbReference type="NCBI Taxonomy" id="176857"/>
    <lineage>
        <taxon>Eukaryota</taxon>
        <taxon>Viridiplantae</taxon>
        <taxon>Streptophyta</taxon>
        <taxon>Embryophyta</taxon>
        <taxon>Tracheophyta</taxon>
        <taxon>Spermatophyta</taxon>
        <taxon>Magnoliopsida</taxon>
        <taxon>eudicotyledons</taxon>
        <taxon>Gunneridae</taxon>
        <taxon>Pentapetalae</taxon>
        <taxon>rosids</taxon>
        <taxon>fabids</taxon>
        <taxon>Fagales</taxon>
        <taxon>Betulaceae</taxon>
        <taxon>Carpinus</taxon>
    </lineage>
</organism>
<protein>
    <recommendedName>
        <fullName evidence="5">Hexosyltransferase</fullName>
    </recommendedName>
</protein>
<evidence type="ECO:0000313" key="3">
    <source>
        <dbReference type="EMBL" id="KAB8346231.1"/>
    </source>
</evidence>
<sequence>MGNLNRVYFVLVAIFVLAVFYLSSGVRTPPLKVSGNGERQAIWAEIEPDRPLDKDWLPKYKKVRPIQEPLANFVADPFPLGKDHIDDGQGAKSKNVGFNEDVFDFQKDLPLRQPQWDLERFMRYRPHHWAGRGKPTYATYFCSRNSSVHDPYFLAAQQLVYRVLWDPRSKSRRYPFTVFVAPFISNEQRELFAAAGAIVRQIDLVPWNPTVKTWGRWRDLFSKLNMWGQTDFSRITFLDGDAFPIQNIDQIFDLAPHSRCKKELLDKEDLPHADEMCDYTFTGSEVGSYKEINVGVMVFSPNKHMQARLLRKSQRTDEFDNNMAEQAFLNHAFALGGPFPMHFIGHEWNGFFPQPDQEHVLKIVHEKIWAFGDMIPWTKNMFSDTHEKMLQLYESPEFNKMRMRDGLRQ</sequence>
<dbReference type="SUPFAM" id="SSF53448">
    <property type="entry name" value="Nucleotide-diphospho-sugar transferases"/>
    <property type="match status" value="1"/>
</dbReference>
<keyword evidence="1" id="KW-0808">Transferase</keyword>
<comment type="caution">
    <text evidence="3">The sequence shown here is derived from an EMBL/GenBank/DDBJ whole genome shotgun (WGS) entry which is preliminary data.</text>
</comment>
<evidence type="ECO:0000256" key="2">
    <source>
        <dbReference type="ARBA" id="ARBA00023211"/>
    </source>
</evidence>
<dbReference type="Gene3D" id="3.90.550.10">
    <property type="entry name" value="Spore Coat Polysaccharide Biosynthesis Protein SpsA, Chain A"/>
    <property type="match status" value="1"/>
</dbReference>
<evidence type="ECO:0000313" key="4">
    <source>
        <dbReference type="Proteomes" id="UP000327013"/>
    </source>
</evidence>
<gene>
    <name evidence="3" type="ORF">FH972_023276</name>
</gene>